<gene>
    <name evidence="2" type="ORF">WB403_22330</name>
</gene>
<accession>A0ABU8GFE8</accession>
<keyword evidence="3" id="KW-1185">Reference proteome</keyword>
<dbReference type="Pfam" id="PF17964">
    <property type="entry name" value="Big_10"/>
    <property type="match status" value="1"/>
</dbReference>
<proteinExistence type="predicted"/>
<protein>
    <submittedName>
        <fullName evidence="2">Ig-like domain-containing protein</fullName>
    </submittedName>
</protein>
<feature type="domain" description="Bacterial Ig" evidence="1">
    <location>
        <begin position="83"/>
        <end position="170"/>
    </location>
</feature>
<sequence length="183" mass="19224">MTTKHWTTRHGTVGTTATRGRRRLVRTLAAAGVCAVAIALTGCAGSGEGIRVEGPSAIPADLARVDAGGMDARPGPPDLGTLDLRTLDGVGVNIAEGQTVGIGVPISVTFARPVAKAERELVERQLRVAAEPGTEGSWNWVRDRDLADGQRVDFRPRASWKPGTKVTVRVGAGLTRHFTAAAR</sequence>
<evidence type="ECO:0000313" key="2">
    <source>
        <dbReference type="EMBL" id="MEI5611901.1"/>
    </source>
</evidence>
<name>A0ABU8GFE8_9ACTN</name>
<reference evidence="2 3" key="1">
    <citation type="submission" date="2024-03" db="EMBL/GenBank/DDBJ databases">
        <title>First Report of Pectobacterium brasiliscabiei causing potato scab in china.</title>
        <authorList>
            <person name="Handique U."/>
        </authorList>
    </citation>
    <scope>NUCLEOTIDE SEQUENCE [LARGE SCALE GENOMIC DNA]</scope>
    <source>
        <strain evidence="2 3">ZRIMU1503</strain>
    </source>
</reference>
<dbReference type="Proteomes" id="UP001365781">
    <property type="component" value="Unassembled WGS sequence"/>
</dbReference>
<dbReference type="Gene3D" id="2.60.40.3710">
    <property type="match status" value="1"/>
</dbReference>
<evidence type="ECO:0000313" key="3">
    <source>
        <dbReference type="Proteomes" id="UP001365781"/>
    </source>
</evidence>
<evidence type="ECO:0000259" key="1">
    <source>
        <dbReference type="Pfam" id="PF17964"/>
    </source>
</evidence>
<dbReference type="InterPro" id="IPR041280">
    <property type="entry name" value="Big_10"/>
</dbReference>
<comment type="caution">
    <text evidence="2">The sequence shown here is derived from an EMBL/GenBank/DDBJ whole genome shotgun (WGS) entry which is preliminary data.</text>
</comment>
<dbReference type="RefSeq" id="WP_336538951.1">
    <property type="nucleotide sequence ID" value="NZ_JBBAYL010000014.1"/>
</dbReference>
<organism evidence="2 3">
    <name type="scientific">Streptomyces brasiliscabiei</name>
    <dbReference type="NCBI Taxonomy" id="2736302"/>
    <lineage>
        <taxon>Bacteria</taxon>
        <taxon>Bacillati</taxon>
        <taxon>Actinomycetota</taxon>
        <taxon>Actinomycetes</taxon>
        <taxon>Kitasatosporales</taxon>
        <taxon>Streptomycetaceae</taxon>
        <taxon>Streptomyces</taxon>
    </lineage>
</organism>
<dbReference type="EMBL" id="JBBAYM010000014">
    <property type="protein sequence ID" value="MEI5611901.1"/>
    <property type="molecule type" value="Genomic_DNA"/>
</dbReference>